<dbReference type="Proteomes" id="UP000612282">
    <property type="component" value="Unassembled WGS sequence"/>
</dbReference>
<feature type="region of interest" description="Disordered" evidence="1">
    <location>
        <begin position="1"/>
        <end position="108"/>
    </location>
</feature>
<reference evidence="2 3" key="1">
    <citation type="submission" date="2021-01" db="EMBL/GenBank/DDBJ databases">
        <title>Whole genome shotgun sequence of Actinoplanes couchii NBRC 106145.</title>
        <authorList>
            <person name="Komaki H."/>
            <person name="Tamura T."/>
        </authorList>
    </citation>
    <scope>NUCLEOTIDE SEQUENCE [LARGE SCALE GENOMIC DNA]</scope>
    <source>
        <strain evidence="2 3">NBRC 106145</strain>
    </source>
</reference>
<keyword evidence="3" id="KW-1185">Reference proteome</keyword>
<protein>
    <submittedName>
        <fullName evidence="2">Uncharacterized protein</fullName>
    </submittedName>
</protein>
<dbReference type="EMBL" id="BOMG01000027">
    <property type="protein sequence ID" value="GID53283.1"/>
    <property type="molecule type" value="Genomic_DNA"/>
</dbReference>
<evidence type="ECO:0000256" key="1">
    <source>
        <dbReference type="SAM" id="MobiDB-lite"/>
    </source>
</evidence>
<gene>
    <name evidence="2" type="ORF">Aco03nite_016870</name>
</gene>
<name>A0ABQ3X4E9_9ACTN</name>
<accession>A0ABQ3X4E9</accession>
<feature type="compositionally biased region" description="Basic and acidic residues" evidence="1">
    <location>
        <begin position="22"/>
        <end position="35"/>
    </location>
</feature>
<comment type="caution">
    <text evidence="2">The sequence shown here is derived from an EMBL/GenBank/DDBJ whole genome shotgun (WGS) entry which is preliminary data.</text>
</comment>
<proteinExistence type="predicted"/>
<feature type="compositionally biased region" description="Basic residues" evidence="1">
    <location>
        <begin position="36"/>
        <end position="53"/>
    </location>
</feature>
<sequence length="120" mass="13005">MQPVPESVGESPVHPLQIPGIRNDDHHPTPTEHGGRGRLGKPGRPILPRKPRPHSPSTPPLPKRPKKSPPTQIRIPPPDSRRPNPRKIHPTPARPFTRTGSLTLGLGVGVGPEAFLHLGI</sequence>
<evidence type="ECO:0000313" key="2">
    <source>
        <dbReference type="EMBL" id="GID53283.1"/>
    </source>
</evidence>
<evidence type="ECO:0000313" key="3">
    <source>
        <dbReference type="Proteomes" id="UP000612282"/>
    </source>
</evidence>
<organism evidence="2 3">
    <name type="scientific">Actinoplanes couchii</name>
    <dbReference type="NCBI Taxonomy" id="403638"/>
    <lineage>
        <taxon>Bacteria</taxon>
        <taxon>Bacillati</taxon>
        <taxon>Actinomycetota</taxon>
        <taxon>Actinomycetes</taxon>
        <taxon>Micromonosporales</taxon>
        <taxon>Micromonosporaceae</taxon>
        <taxon>Actinoplanes</taxon>
    </lineage>
</organism>